<accession>A0A345UFQ0</accession>
<proteinExistence type="predicted"/>
<dbReference type="PANTHER" id="PTHR36456">
    <property type="entry name" value="UPF0232 PROTEIN SCO3875"/>
    <property type="match status" value="1"/>
</dbReference>
<dbReference type="Proteomes" id="UP000254808">
    <property type="component" value="Chromosome"/>
</dbReference>
<dbReference type="RefSeq" id="WP_114982548.1">
    <property type="nucleotide sequence ID" value="NZ_CP027806.1"/>
</dbReference>
<dbReference type="Pfam" id="PF05258">
    <property type="entry name" value="DciA"/>
    <property type="match status" value="1"/>
</dbReference>
<reference evidence="1 2" key="1">
    <citation type="submission" date="2018-03" db="EMBL/GenBank/DDBJ databases">
        <title>Phenotypic and genomic properties of Cyclonatronum proteinivorum gen. nov., sp. nov., a haloalkaliphilic bacteroidete from soda lakes possessing Na+-translocating rhodopsin.</title>
        <authorList>
            <person name="Toshchakov S.V."/>
            <person name="Korzhenkov A."/>
            <person name="Samarov N.I."/>
            <person name="Kublanov I.V."/>
            <person name="Muntyan M.S."/>
            <person name="Sorokin D.Y."/>
        </authorList>
    </citation>
    <scope>NUCLEOTIDE SEQUENCE [LARGE SCALE GENOMIC DNA]</scope>
    <source>
        <strain evidence="1 2">Omega</strain>
    </source>
</reference>
<evidence type="ECO:0000313" key="1">
    <source>
        <dbReference type="EMBL" id="AXI99301.1"/>
    </source>
</evidence>
<evidence type="ECO:0000313" key="2">
    <source>
        <dbReference type="Proteomes" id="UP000254808"/>
    </source>
</evidence>
<dbReference type="AlphaFoldDB" id="A0A345UFQ0"/>
<dbReference type="OrthoDB" id="9796545at2"/>
<dbReference type="InterPro" id="IPR007922">
    <property type="entry name" value="DciA-like"/>
</dbReference>
<keyword evidence="2" id="KW-1185">Reference proteome</keyword>
<sequence length="98" mass="11840">MSYYSNKPVALKDALKTFLDQHPQRKKLKRGMILSLLPEVAGERIMQQVKDFWLKGETLFIKVENQAWRQELHYQRFSLKERLNRRVRDEVIREIVVL</sequence>
<name>A0A345UFQ0_9BACT</name>
<protein>
    <recommendedName>
        <fullName evidence="3">DUF721 domain-containing protein</fullName>
    </recommendedName>
</protein>
<dbReference type="EMBL" id="CP027806">
    <property type="protein sequence ID" value="AXI99301.1"/>
    <property type="molecule type" value="Genomic_DNA"/>
</dbReference>
<evidence type="ECO:0008006" key="3">
    <source>
        <dbReference type="Google" id="ProtNLM"/>
    </source>
</evidence>
<dbReference type="KEGG" id="cprv:CYPRO_0013"/>
<dbReference type="PANTHER" id="PTHR36456:SF1">
    <property type="entry name" value="UPF0232 PROTEIN SCO3875"/>
    <property type="match status" value="1"/>
</dbReference>
<gene>
    <name evidence="1" type="ORF">CYPRO_0013</name>
</gene>
<organism evidence="1 2">
    <name type="scientific">Cyclonatronum proteinivorum</name>
    <dbReference type="NCBI Taxonomy" id="1457365"/>
    <lineage>
        <taxon>Bacteria</taxon>
        <taxon>Pseudomonadati</taxon>
        <taxon>Balneolota</taxon>
        <taxon>Balneolia</taxon>
        <taxon>Balneolales</taxon>
        <taxon>Cyclonatronaceae</taxon>
        <taxon>Cyclonatronum</taxon>
    </lineage>
</organism>